<evidence type="ECO:0000256" key="5">
    <source>
        <dbReference type="ARBA" id="ARBA00022692"/>
    </source>
</evidence>
<evidence type="ECO:0000256" key="8">
    <source>
        <dbReference type="SAM" id="Phobius"/>
    </source>
</evidence>
<evidence type="ECO:0000256" key="3">
    <source>
        <dbReference type="ARBA" id="ARBA00022475"/>
    </source>
</evidence>
<keyword evidence="4" id="KW-0762">Sugar transport</keyword>
<feature type="transmembrane region" description="Helical" evidence="8">
    <location>
        <begin position="117"/>
        <end position="138"/>
    </location>
</feature>
<accession>A0ABW1YCN2</accession>
<keyword evidence="7 8" id="KW-0472">Membrane</keyword>
<dbReference type="Pfam" id="PF13303">
    <property type="entry name" value="PTS_EIIC_2"/>
    <property type="match status" value="1"/>
</dbReference>
<dbReference type="InterPro" id="IPR003352">
    <property type="entry name" value="PTS_EIIC"/>
</dbReference>
<protein>
    <submittedName>
        <fullName evidence="10">PTS transporter subunit IIC</fullName>
    </submittedName>
</protein>
<feature type="transmembrane region" description="Helical" evidence="8">
    <location>
        <begin position="93"/>
        <end position="111"/>
    </location>
</feature>
<keyword evidence="2" id="KW-0813">Transport</keyword>
<keyword evidence="11" id="KW-1185">Reference proteome</keyword>
<dbReference type="Proteomes" id="UP001596297">
    <property type="component" value="Unassembled WGS sequence"/>
</dbReference>
<dbReference type="EMBL" id="JBHSWD010000001">
    <property type="protein sequence ID" value="MFC6592014.1"/>
    <property type="molecule type" value="Genomic_DNA"/>
</dbReference>
<feature type="transmembrane region" description="Helical" evidence="8">
    <location>
        <begin position="68"/>
        <end position="86"/>
    </location>
</feature>
<evidence type="ECO:0000256" key="1">
    <source>
        <dbReference type="ARBA" id="ARBA00004651"/>
    </source>
</evidence>
<proteinExistence type="predicted"/>
<feature type="transmembrane region" description="Helical" evidence="8">
    <location>
        <begin position="274"/>
        <end position="294"/>
    </location>
</feature>
<keyword evidence="5 8" id="KW-0812">Transmembrane</keyword>
<feature type="domain" description="Phosphotransferase system EIIC" evidence="9">
    <location>
        <begin position="28"/>
        <end position="360"/>
    </location>
</feature>
<comment type="caution">
    <text evidence="10">The sequence shown here is derived from an EMBL/GenBank/DDBJ whole genome shotgun (WGS) entry which is preliminary data.</text>
</comment>
<feature type="transmembrane region" description="Helical" evidence="8">
    <location>
        <begin position="30"/>
        <end position="48"/>
    </location>
</feature>
<feature type="transmembrane region" description="Helical" evidence="8">
    <location>
        <begin position="192"/>
        <end position="216"/>
    </location>
</feature>
<evidence type="ECO:0000259" key="9">
    <source>
        <dbReference type="Pfam" id="PF13303"/>
    </source>
</evidence>
<keyword evidence="6 8" id="KW-1133">Transmembrane helix</keyword>
<organism evidence="10 11">
    <name type="scientific">Deinococcus lacus</name>
    <dbReference type="NCBI Taxonomy" id="392561"/>
    <lineage>
        <taxon>Bacteria</taxon>
        <taxon>Thermotogati</taxon>
        <taxon>Deinococcota</taxon>
        <taxon>Deinococci</taxon>
        <taxon>Deinococcales</taxon>
        <taxon>Deinococcaceae</taxon>
        <taxon>Deinococcus</taxon>
    </lineage>
</organism>
<gene>
    <name evidence="10" type="ORF">ACFP81_08350</name>
</gene>
<name>A0ABW1YCN2_9DEIO</name>
<reference evidence="11" key="1">
    <citation type="journal article" date="2019" name="Int. J. Syst. Evol. Microbiol.">
        <title>The Global Catalogue of Microorganisms (GCM) 10K type strain sequencing project: providing services to taxonomists for standard genome sequencing and annotation.</title>
        <authorList>
            <consortium name="The Broad Institute Genomics Platform"/>
            <consortium name="The Broad Institute Genome Sequencing Center for Infectious Disease"/>
            <person name="Wu L."/>
            <person name="Ma J."/>
        </authorList>
    </citation>
    <scope>NUCLEOTIDE SEQUENCE [LARGE SCALE GENOMIC DNA]</scope>
    <source>
        <strain evidence="11">CGMCC 1.15772</strain>
    </source>
</reference>
<evidence type="ECO:0000313" key="11">
    <source>
        <dbReference type="Proteomes" id="UP001596297"/>
    </source>
</evidence>
<dbReference type="RefSeq" id="WP_380083031.1">
    <property type="nucleotide sequence ID" value="NZ_JBHSWD010000001.1"/>
</dbReference>
<sequence length="363" mass="37249">MTEPQPSVHPAPPVAAVPPRLSAGQFTMNVLNGTAIGVVAGLIPNAILGELFKYLATLNPVFTAGHQVVAAMQFTVPVLIGVLVGMQFRLTPIQTVVVGAAAFVSSGIAKFTEQGVMLAGIGDLINTMLTAAAAVLLIRWIGNRLGALNILALPVLAGAGAGLFGLLTLPWVRLVTSSLGELILTFTTLQPLAMAALIGAFFAMLIVSPISTVGLATAVGLSGLASGAANMGVSATFALLAVAMWRVNPIGPPLAVLLGTAKMMMPNVARKPRLLIPLALNGLLAGVAAALLGIQGTPFSAGFGSSGLVGPVNSYGLMEGDTPGRLIRLVTAYLIVPFLGAFLLHPLMLRLGVYEPQDLRFDP</sequence>
<evidence type="ECO:0000256" key="2">
    <source>
        <dbReference type="ARBA" id="ARBA00022448"/>
    </source>
</evidence>
<evidence type="ECO:0000256" key="4">
    <source>
        <dbReference type="ARBA" id="ARBA00022597"/>
    </source>
</evidence>
<feature type="transmembrane region" description="Helical" evidence="8">
    <location>
        <begin position="150"/>
        <end position="172"/>
    </location>
</feature>
<evidence type="ECO:0000313" key="10">
    <source>
        <dbReference type="EMBL" id="MFC6592014.1"/>
    </source>
</evidence>
<comment type="subcellular location">
    <subcellularLocation>
        <location evidence="1">Cell membrane</location>
        <topology evidence="1">Multi-pass membrane protein</topology>
    </subcellularLocation>
</comment>
<evidence type="ECO:0000256" key="7">
    <source>
        <dbReference type="ARBA" id="ARBA00023136"/>
    </source>
</evidence>
<feature type="transmembrane region" description="Helical" evidence="8">
    <location>
        <begin position="326"/>
        <end position="348"/>
    </location>
</feature>
<evidence type="ECO:0000256" key="6">
    <source>
        <dbReference type="ARBA" id="ARBA00022989"/>
    </source>
</evidence>
<keyword evidence="3" id="KW-1003">Cell membrane</keyword>